<comment type="caution">
    <text evidence="1">The sequence shown here is derived from an EMBL/GenBank/DDBJ whole genome shotgun (WGS) entry which is preliminary data.</text>
</comment>
<name>A0A5J5IXM1_9MICO</name>
<organism evidence="1 2">
    <name type="scientific">Microbacterium rhizomatis</name>
    <dbReference type="NCBI Taxonomy" id="1631477"/>
    <lineage>
        <taxon>Bacteria</taxon>
        <taxon>Bacillati</taxon>
        <taxon>Actinomycetota</taxon>
        <taxon>Actinomycetes</taxon>
        <taxon>Micrococcales</taxon>
        <taxon>Microbacteriaceae</taxon>
        <taxon>Microbacterium</taxon>
    </lineage>
</organism>
<dbReference type="RefSeq" id="WP_150450126.1">
    <property type="nucleotide sequence ID" value="NZ_VYSA01000004.1"/>
</dbReference>
<accession>A0A5J5IXM1</accession>
<dbReference type="Proteomes" id="UP000325827">
    <property type="component" value="Unassembled WGS sequence"/>
</dbReference>
<sequence>MGLDYQDLDAATRAAMAAEVDHDIAAGALYLSPRLTEQGAREWPDLLRAAVTSGTDDGLAQQLIRQGLLNTQEQSHRNGKTFWKAVPVTAPATLAEGEFNRMYLRGIAARGVAENRDIEIYRGRYSANPRRESQALEGQRRPADALLEDLRTHIGVDGVLGLPPGPNSGLTGKLT</sequence>
<protein>
    <submittedName>
        <fullName evidence="1">Uncharacterized protein</fullName>
    </submittedName>
</protein>
<dbReference type="EMBL" id="VYSA01000004">
    <property type="protein sequence ID" value="KAA9105984.1"/>
    <property type="molecule type" value="Genomic_DNA"/>
</dbReference>
<reference evidence="2" key="1">
    <citation type="submission" date="2019-09" db="EMBL/GenBank/DDBJ databases">
        <title>Mumia zhuanghuii sp. nov. isolated from the intestinal contents of plateau pika (Ochotona curzoniae) in the Qinghai-Tibet plateau of China.</title>
        <authorList>
            <person name="Tian Z."/>
        </authorList>
    </citation>
    <scope>NUCLEOTIDE SEQUENCE [LARGE SCALE GENOMIC DNA]</scope>
    <source>
        <strain evidence="2">JCM 30598</strain>
    </source>
</reference>
<proteinExistence type="predicted"/>
<gene>
    <name evidence="1" type="ORF">F6B43_16625</name>
</gene>
<evidence type="ECO:0000313" key="1">
    <source>
        <dbReference type="EMBL" id="KAA9105984.1"/>
    </source>
</evidence>
<keyword evidence="2" id="KW-1185">Reference proteome</keyword>
<dbReference type="OrthoDB" id="5123270at2"/>
<evidence type="ECO:0000313" key="2">
    <source>
        <dbReference type="Proteomes" id="UP000325827"/>
    </source>
</evidence>
<dbReference type="AlphaFoldDB" id="A0A5J5IXM1"/>